<dbReference type="PANTHER" id="PTHR48111">
    <property type="entry name" value="REGULATOR OF RPOS"/>
    <property type="match status" value="1"/>
</dbReference>
<proteinExistence type="predicted"/>
<dbReference type="AlphaFoldDB" id="A0A7W7Y8D6"/>
<dbReference type="GO" id="GO:0000976">
    <property type="term" value="F:transcription cis-regulatory region binding"/>
    <property type="evidence" value="ECO:0007669"/>
    <property type="project" value="TreeGrafter"/>
</dbReference>
<dbReference type="GO" id="GO:0005829">
    <property type="term" value="C:cytosol"/>
    <property type="evidence" value="ECO:0007669"/>
    <property type="project" value="TreeGrafter"/>
</dbReference>
<evidence type="ECO:0000259" key="5">
    <source>
        <dbReference type="PROSITE" id="PS51755"/>
    </source>
</evidence>
<dbReference type="EMBL" id="JACHIG010000002">
    <property type="protein sequence ID" value="MBB5031528.1"/>
    <property type="molecule type" value="Genomic_DNA"/>
</dbReference>
<dbReference type="Gene3D" id="1.10.10.10">
    <property type="entry name" value="Winged helix-like DNA-binding domain superfamily/Winged helix DNA-binding domain"/>
    <property type="match status" value="1"/>
</dbReference>
<name>A0A7W7Y8D6_9BACT</name>
<dbReference type="CDD" id="cd17574">
    <property type="entry name" value="REC_OmpR"/>
    <property type="match status" value="1"/>
</dbReference>
<dbReference type="PROSITE" id="PS50110">
    <property type="entry name" value="RESPONSE_REGULATORY"/>
    <property type="match status" value="1"/>
</dbReference>
<feature type="DNA-binding region" description="OmpR/PhoB-type" evidence="3">
    <location>
        <begin position="126"/>
        <end position="223"/>
    </location>
</feature>
<dbReference type="InterPro" id="IPR001789">
    <property type="entry name" value="Sig_transdc_resp-reg_receiver"/>
</dbReference>
<dbReference type="Proteomes" id="UP000590740">
    <property type="component" value="Unassembled WGS sequence"/>
</dbReference>
<feature type="domain" description="OmpR/PhoB-type" evidence="5">
    <location>
        <begin position="126"/>
        <end position="223"/>
    </location>
</feature>
<dbReference type="GO" id="GO:0032993">
    <property type="term" value="C:protein-DNA complex"/>
    <property type="evidence" value="ECO:0007669"/>
    <property type="project" value="TreeGrafter"/>
</dbReference>
<evidence type="ECO:0000259" key="4">
    <source>
        <dbReference type="PROSITE" id="PS50110"/>
    </source>
</evidence>
<dbReference type="InterPro" id="IPR001867">
    <property type="entry name" value="OmpR/PhoB-type_DNA-bd"/>
</dbReference>
<feature type="modified residue" description="4-aspartylphosphate" evidence="2">
    <location>
        <position position="51"/>
    </location>
</feature>
<evidence type="ECO:0000256" key="1">
    <source>
        <dbReference type="ARBA" id="ARBA00023125"/>
    </source>
</evidence>
<dbReference type="InterPro" id="IPR011006">
    <property type="entry name" value="CheY-like_superfamily"/>
</dbReference>
<gene>
    <name evidence="6" type="ORF">HNQ65_001096</name>
</gene>
<organism evidence="6 7">
    <name type="scientific">Prosthecobacter vanneervenii</name>
    <dbReference type="NCBI Taxonomy" id="48466"/>
    <lineage>
        <taxon>Bacteria</taxon>
        <taxon>Pseudomonadati</taxon>
        <taxon>Verrucomicrobiota</taxon>
        <taxon>Verrucomicrobiia</taxon>
        <taxon>Verrucomicrobiales</taxon>
        <taxon>Verrucomicrobiaceae</taxon>
        <taxon>Prosthecobacter</taxon>
    </lineage>
</organism>
<keyword evidence="2" id="KW-0597">Phosphoprotein</keyword>
<keyword evidence="7" id="KW-1185">Reference proteome</keyword>
<evidence type="ECO:0000256" key="2">
    <source>
        <dbReference type="PROSITE-ProRule" id="PRU00169"/>
    </source>
</evidence>
<protein>
    <submittedName>
        <fullName evidence="6">DNA-binding response OmpR family regulator</fullName>
    </submittedName>
</protein>
<comment type="caution">
    <text evidence="6">The sequence shown here is derived from an EMBL/GenBank/DDBJ whole genome shotgun (WGS) entry which is preliminary data.</text>
</comment>
<dbReference type="SUPFAM" id="SSF46894">
    <property type="entry name" value="C-terminal effector domain of the bipartite response regulators"/>
    <property type="match status" value="1"/>
</dbReference>
<dbReference type="PROSITE" id="PS51755">
    <property type="entry name" value="OMPR_PHOB"/>
    <property type="match status" value="1"/>
</dbReference>
<dbReference type="Pfam" id="PF00072">
    <property type="entry name" value="Response_reg"/>
    <property type="match status" value="1"/>
</dbReference>
<dbReference type="InterPro" id="IPR016032">
    <property type="entry name" value="Sig_transdc_resp-reg_C-effctor"/>
</dbReference>
<reference evidence="6 7" key="1">
    <citation type="submission" date="2020-08" db="EMBL/GenBank/DDBJ databases">
        <title>Genomic Encyclopedia of Type Strains, Phase IV (KMG-IV): sequencing the most valuable type-strain genomes for metagenomic binning, comparative biology and taxonomic classification.</title>
        <authorList>
            <person name="Goeker M."/>
        </authorList>
    </citation>
    <scope>NUCLEOTIDE SEQUENCE [LARGE SCALE GENOMIC DNA]</scope>
    <source>
        <strain evidence="6 7">DSM 12252</strain>
    </source>
</reference>
<dbReference type="Gene3D" id="3.40.50.2300">
    <property type="match status" value="1"/>
</dbReference>
<dbReference type="PANTHER" id="PTHR48111:SF11">
    <property type="entry name" value="TWO-COMPONENT RESPONSE REGULATOR"/>
    <property type="match status" value="1"/>
</dbReference>
<feature type="domain" description="Response regulatory" evidence="4">
    <location>
        <begin position="2"/>
        <end position="116"/>
    </location>
</feature>
<dbReference type="InterPro" id="IPR036388">
    <property type="entry name" value="WH-like_DNA-bd_sf"/>
</dbReference>
<sequence length="225" mass="25276">MTILLAEDDPVTLESLATCLQPEGFRVLRARDGQEALTLWQKHKPDILCLDIMMPGTDGYEVCRRVRAADATVPILFLSAKSEEIDVVVGLRLGADDFVRKPFGKHELIARIGSALRRTQAATSSVVSFQLGPLRVFPAELRAQRGADSMDLTPREVSILKLLHERVGQVLSRDTLLDVCWGLDYMPESRTLDQHIAKLRKKIERESEEIIETVRGVGYRWRGQG</sequence>
<evidence type="ECO:0000313" key="7">
    <source>
        <dbReference type="Proteomes" id="UP000590740"/>
    </source>
</evidence>
<dbReference type="GO" id="GO:0000156">
    <property type="term" value="F:phosphorelay response regulator activity"/>
    <property type="evidence" value="ECO:0007669"/>
    <property type="project" value="TreeGrafter"/>
</dbReference>
<dbReference type="SMART" id="SM00862">
    <property type="entry name" value="Trans_reg_C"/>
    <property type="match status" value="1"/>
</dbReference>
<dbReference type="SMART" id="SM00448">
    <property type="entry name" value="REC"/>
    <property type="match status" value="1"/>
</dbReference>
<dbReference type="InterPro" id="IPR039420">
    <property type="entry name" value="WalR-like"/>
</dbReference>
<dbReference type="Pfam" id="PF00486">
    <property type="entry name" value="Trans_reg_C"/>
    <property type="match status" value="1"/>
</dbReference>
<evidence type="ECO:0000313" key="6">
    <source>
        <dbReference type="EMBL" id="MBB5031528.1"/>
    </source>
</evidence>
<accession>A0A7W7Y8D6</accession>
<keyword evidence="1 3" id="KW-0238">DNA-binding</keyword>
<dbReference type="CDD" id="cd00383">
    <property type="entry name" value="trans_reg_C"/>
    <property type="match status" value="1"/>
</dbReference>
<evidence type="ECO:0000256" key="3">
    <source>
        <dbReference type="PROSITE-ProRule" id="PRU01091"/>
    </source>
</evidence>
<dbReference type="GO" id="GO:0006355">
    <property type="term" value="P:regulation of DNA-templated transcription"/>
    <property type="evidence" value="ECO:0007669"/>
    <property type="project" value="InterPro"/>
</dbReference>
<dbReference type="RefSeq" id="WP_184338474.1">
    <property type="nucleotide sequence ID" value="NZ_JACHIG010000002.1"/>
</dbReference>
<dbReference type="SUPFAM" id="SSF52172">
    <property type="entry name" value="CheY-like"/>
    <property type="match status" value="1"/>
</dbReference>